<accession>A0A1Y1M5Q7</accession>
<dbReference type="EMBL" id="GEZM01039952">
    <property type="protein sequence ID" value="JAV81063.1"/>
    <property type="molecule type" value="Transcribed_RNA"/>
</dbReference>
<protein>
    <recommendedName>
        <fullName evidence="2">FAD linked oxidase N-terminal domain-containing protein</fullName>
    </recommendedName>
</protein>
<reference evidence="3" key="1">
    <citation type="journal article" date="2016" name="Sci. Rep.">
        <title>Molecular characterization of firefly nuptial gifts: a multi-omics approach sheds light on postcopulatory sexual selection.</title>
        <authorList>
            <person name="Al-Wathiqui N."/>
            <person name="Fallon T.R."/>
            <person name="South A."/>
            <person name="Weng J.K."/>
            <person name="Lewis S.M."/>
        </authorList>
    </citation>
    <scope>NUCLEOTIDE SEQUENCE</scope>
</reference>
<evidence type="ECO:0000313" key="3">
    <source>
        <dbReference type="EMBL" id="JAV81063.1"/>
    </source>
</evidence>
<name>A0A1Y1M5Q7_PHOPY</name>
<dbReference type="GO" id="GO:0050660">
    <property type="term" value="F:flavin adenine dinucleotide binding"/>
    <property type="evidence" value="ECO:0007669"/>
    <property type="project" value="InterPro"/>
</dbReference>
<dbReference type="InterPro" id="IPR016167">
    <property type="entry name" value="FAD-bd_PCMH_sub1"/>
</dbReference>
<evidence type="ECO:0000259" key="2">
    <source>
        <dbReference type="Pfam" id="PF01565"/>
    </source>
</evidence>
<evidence type="ECO:0000256" key="1">
    <source>
        <dbReference type="SAM" id="SignalP"/>
    </source>
</evidence>
<dbReference type="Pfam" id="PF01565">
    <property type="entry name" value="FAD_binding_4"/>
    <property type="match status" value="1"/>
</dbReference>
<dbReference type="InterPro" id="IPR036318">
    <property type="entry name" value="FAD-bd_PCMH-like_sf"/>
</dbReference>
<organism evidence="3">
    <name type="scientific">Photinus pyralis</name>
    <name type="common">Common eastern firefly</name>
    <name type="synonym">Lampyris pyralis</name>
    <dbReference type="NCBI Taxonomy" id="7054"/>
    <lineage>
        <taxon>Eukaryota</taxon>
        <taxon>Metazoa</taxon>
        <taxon>Ecdysozoa</taxon>
        <taxon>Arthropoda</taxon>
        <taxon>Hexapoda</taxon>
        <taxon>Insecta</taxon>
        <taxon>Pterygota</taxon>
        <taxon>Neoptera</taxon>
        <taxon>Endopterygota</taxon>
        <taxon>Coleoptera</taxon>
        <taxon>Polyphaga</taxon>
        <taxon>Elateriformia</taxon>
        <taxon>Elateroidea</taxon>
        <taxon>Lampyridae</taxon>
        <taxon>Lampyrinae</taxon>
        <taxon>Photinus</taxon>
    </lineage>
</organism>
<dbReference type="Gene3D" id="3.30.43.10">
    <property type="entry name" value="Uridine Diphospho-n-acetylenolpyruvylglucosamine Reductase, domain 2"/>
    <property type="match status" value="1"/>
</dbReference>
<sequence length="135" mass="14229">MARLFLRLVVGLTAQAWLVNCDTTSRDTLVSCISGSNVRIATKGTAEWTAYTTPFNTRLQYEPIAVAVPTNIAQIAAAVTCAKKNNIPVAAKSGGHSFTSLGLGGENGHLVIQLDGLYNVELADDALQKSSPAQP</sequence>
<dbReference type="SUPFAM" id="SSF56176">
    <property type="entry name" value="FAD-binding/transporter-associated domain-like"/>
    <property type="match status" value="1"/>
</dbReference>
<feature type="signal peptide" evidence="1">
    <location>
        <begin position="1"/>
        <end position="21"/>
    </location>
</feature>
<feature type="domain" description="FAD linked oxidase N-terminal" evidence="2">
    <location>
        <begin position="63"/>
        <end position="121"/>
    </location>
</feature>
<dbReference type="AlphaFoldDB" id="A0A1Y1M5Q7"/>
<feature type="chain" id="PRO_5012959988" description="FAD linked oxidase N-terminal domain-containing protein" evidence="1">
    <location>
        <begin position="22"/>
        <end position="135"/>
    </location>
</feature>
<dbReference type="InterPro" id="IPR006094">
    <property type="entry name" value="Oxid_FAD_bind_N"/>
</dbReference>
<keyword evidence="1" id="KW-0732">Signal</keyword>
<proteinExistence type="predicted"/>